<organism evidence="1 2">
    <name type="scientific">Barnesiella viscericola</name>
    <dbReference type="NCBI Taxonomy" id="397865"/>
    <lineage>
        <taxon>Bacteria</taxon>
        <taxon>Pseudomonadati</taxon>
        <taxon>Bacteroidota</taxon>
        <taxon>Bacteroidia</taxon>
        <taxon>Bacteroidales</taxon>
        <taxon>Barnesiellaceae</taxon>
        <taxon>Barnesiella</taxon>
    </lineage>
</organism>
<reference evidence="1" key="1">
    <citation type="journal article" date="2021" name="PeerJ">
        <title>Extensive microbial diversity within the chicken gut microbiome revealed by metagenomics and culture.</title>
        <authorList>
            <person name="Gilroy R."/>
            <person name="Ravi A."/>
            <person name="Getino M."/>
            <person name="Pursley I."/>
            <person name="Horton D.L."/>
            <person name="Alikhan N.F."/>
            <person name="Baker D."/>
            <person name="Gharbi K."/>
            <person name="Hall N."/>
            <person name="Watson M."/>
            <person name="Adriaenssens E.M."/>
            <person name="Foster-Nyarko E."/>
            <person name="Jarju S."/>
            <person name="Secka A."/>
            <person name="Antonio M."/>
            <person name="Oren A."/>
            <person name="Chaudhuri R.R."/>
            <person name="La Ragione R."/>
            <person name="Hildebrand F."/>
            <person name="Pallen M.J."/>
        </authorList>
    </citation>
    <scope>NUCLEOTIDE SEQUENCE</scope>
    <source>
        <strain evidence="1">CHK121-7720</strain>
    </source>
</reference>
<proteinExistence type="predicted"/>
<evidence type="ECO:0000313" key="2">
    <source>
        <dbReference type="Proteomes" id="UP000757103"/>
    </source>
</evidence>
<accession>A0A921MS93</accession>
<dbReference type="AlphaFoldDB" id="A0A921MS93"/>
<name>A0A921MS93_9BACT</name>
<dbReference type="RefSeq" id="WP_273306715.1">
    <property type="nucleotide sequence ID" value="NZ_DYUD01000025.1"/>
</dbReference>
<dbReference type="Proteomes" id="UP000757103">
    <property type="component" value="Unassembled WGS sequence"/>
</dbReference>
<sequence length="232" mass="26746">MIIEGLEAVGKGGIVKEGIFVRFPELVPAVGDCFWREDNAHRKMLLIGESNYFNDADIPYSDFLQSQEWYCNPDAKLIPEYRKTDVSNWKGYRTFTRVYDCMNRVLDEQHVAHDGYALCESAFYNYFLRPAYNTGRSRQFEPQPVDLDVSGEALTGIIRVLSPELIVFLSKLAYNSFLNYCKEKAIVWEGIAIELVNHPASWRFHNAEKSACCGKIKFEALLREYWIESPGE</sequence>
<gene>
    <name evidence="1" type="ORF">K8U91_09275</name>
</gene>
<dbReference type="EMBL" id="DYUD01000025">
    <property type="protein sequence ID" value="HJG89640.1"/>
    <property type="molecule type" value="Genomic_DNA"/>
</dbReference>
<reference evidence="1" key="2">
    <citation type="submission" date="2021-09" db="EMBL/GenBank/DDBJ databases">
        <authorList>
            <person name="Gilroy R."/>
        </authorList>
    </citation>
    <scope>NUCLEOTIDE SEQUENCE</scope>
    <source>
        <strain evidence="1">CHK121-7720</strain>
    </source>
</reference>
<comment type="caution">
    <text evidence="1">The sequence shown here is derived from an EMBL/GenBank/DDBJ whole genome shotgun (WGS) entry which is preliminary data.</text>
</comment>
<evidence type="ECO:0000313" key="1">
    <source>
        <dbReference type="EMBL" id="HJG89640.1"/>
    </source>
</evidence>
<protein>
    <submittedName>
        <fullName evidence="1">Uncharacterized protein</fullName>
    </submittedName>
</protein>